<sequence length="115" mass="11595">MVVGVGSALGGVGVGEKWIGAGGISTGVRSGSELVGSTMGSGIGAGNWFWLEEQWRDDGVGGFVVAGDVGRGGRSGGCCRSFVGGGDCRKIEEEGTIVEMNLSPVICHQTNGTLF</sequence>
<comment type="caution">
    <text evidence="1">The sequence shown here is derived from an EMBL/GenBank/DDBJ whole genome shotgun (WGS) entry which is preliminary data.</text>
</comment>
<protein>
    <submittedName>
        <fullName evidence="1">Uncharacterized protein</fullName>
    </submittedName>
</protein>
<dbReference type="AlphaFoldDB" id="A0A9Q1RHI7"/>
<evidence type="ECO:0000313" key="1">
    <source>
        <dbReference type="EMBL" id="KAJ8557382.1"/>
    </source>
</evidence>
<proteinExistence type="predicted"/>
<reference evidence="2" key="1">
    <citation type="journal article" date="2023" name="Proc. Natl. Acad. Sci. U.S.A.">
        <title>Genomic and structural basis for evolution of tropane alkaloid biosynthesis.</title>
        <authorList>
            <person name="Wanga Y.-J."/>
            <person name="Taina T."/>
            <person name="Yua J.-Y."/>
            <person name="Lia J."/>
            <person name="Xua B."/>
            <person name="Chenc J."/>
            <person name="D'Auriad J.C."/>
            <person name="Huanga J.-P."/>
            <person name="Huanga S.-X."/>
        </authorList>
    </citation>
    <scope>NUCLEOTIDE SEQUENCE [LARGE SCALE GENOMIC DNA]</scope>
    <source>
        <strain evidence="2">cv. KIB-2019</strain>
    </source>
</reference>
<gene>
    <name evidence="1" type="ORF">K7X08_003007</name>
</gene>
<dbReference type="Proteomes" id="UP001152561">
    <property type="component" value="Unassembled WGS sequence"/>
</dbReference>
<keyword evidence="2" id="KW-1185">Reference proteome</keyword>
<name>A0A9Q1RHI7_9SOLA</name>
<accession>A0A9Q1RHI7</accession>
<organism evidence="1 2">
    <name type="scientific">Anisodus acutangulus</name>
    <dbReference type="NCBI Taxonomy" id="402998"/>
    <lineage>
        <taxon>Eukaryota</taxon>
        <taxon>Viridiplantae</taxon>
        <taxon>Streptophyta</taxon>
        <taxon>Embryophyta</taxon>
        <taxon>Tracheophyta</taxon>
        <taxon>Spermatophyta</taxon>
        <taxon>Magnoliopsida</taxon>
        <taxon>eudicotyledons</taxon>
        <taxon>Gunneridae</taxon>
        <taxon>Pentapetalae</taxon>
        <taxon>asterids</taxon>
        <taxon>lamiids</taxon>
        <taxon>Solanales</taxon>
        <taxon>Solanaceae</taxon>
        <taxon>Solanoideae</taxon>
        <taxon>Hyoscyameae</taxon>
        <taxon>Anisodus</taxon>
    </lineage>
</organism>
<evidence type="ECO:0000313" key="2">
    <source>
        <dbReference type="Proteomes" id="UP001152561"/>
    </source>
</evidence>
<dbReference type="EMBL" id="JAJAGQ010000007">
    <property type="protein sequence ID" value="KAJ8557382.1"/>
    <property type="molecule type" value="Genomic_DNA"/>
</dbReference>